<sequence>MRTLSEAIGGGVAVILALTLGGCGKVEPKQAPDAAKPRAEAKRHRAACASSIAYDRLKSIVFDRAVSQHQGDRTNLDILADYSIVRIEDPVVNGWDPALDRTQCSGRFILQVPAGAERAFGGERSLEADIDYTAQAAADGSGYVYRLTGAEPIIGRLAAFNLSTGAYRPSPAIDPGQQAASIPDDASAGSVVERVPERTAERATDARSTEPRSVVPAGDAGEATVRRFYAALGEGNGRAASAQIVPEKRASGAFAPDAMDRFYGRLAEPIRLTRVVPLDAGRYRVSYRYSAGRSRCEGTAVIRLADRDGRAFIRSINALDGC</sequence>
<dbReference type="RefSeq" id="WP_157176138.1">
    <property type="nucleotide sequence ID" value="NZ_BMJP01000003.1"/>
</dbReference>
<feature type="compositionally biased region" description="Basic and acidic residues" evidence="1">
    <location>
        <begin position="196"/>
        <end position="210"/>
    </location>
</feature>
<protein>
    <submittedName>
        <fullName evidence="2">Uncharacterized protein</fullName>
    </submittedName>
</protein>
<dbReference type="EMBL" id="JACIJR010000005">
    <property type="protein sequence ID" value="MBB5729682.1"/>
    <property type="molecule type" value="Genomic_DNA"/>
</dbReference>
<dbReference type="OrthoDB" id="1522627at2"/>
<comment type="caution">
    <text evidence="2">The sequence shown here is derived from an EMBL/GenBank/DDBJ whole genome shotgun (WGS) entry which is preliminary data.</text>
</comment>
<evidence type="ECO:0000313" key="3">
    <source>
        <dbReference type="Proteomes" id="UP000546701"/>
    </source>
</evidence>
<organism evidence="2 3">
    <name type="scientific">Sphingomonas prati</name>
    <dbReference type="NCBI Taxonomy" id="1843237"/>
    <lineage>
        <taxon>Bacteria</taxon>
        <taxon>Pseudomonadati</taxon>
        <taxon>Pseudomonadota</taxon>
        <taxon>Alphaproteobacteria</taxon>
        <taxon>Sphingomonadales</taxon>
        <taxon>Sphingomonadaceae</taxon>
        <taxon>Sphingomonas</taxon>
    </lineage>
</organism>
<keyword evidence="3" id="KW-1185">Reference proteome</keyword>
<evidence type="ECO:0000313" key="2">
    <source>
        <dbReference type="EMBL" id="MBB5729682.1"/>
    </source>
</evidence>
<proteinExistence type="predicted"/>
<gene>
    <name evidence="2" type="ORF">FHS99_002178</name>
</gene>
<dbReference type="Proteomes" id="UP000546701">
    <property type="component" value="Unassembled WGS sequence"/>
</dbReference>
<accession>A0A7W9BT65</accession>
<evidence type="ECO:0000256" key="1">
    <source>
        <dbReference type="SAM" id="MobiDB-lite"/>
    </source>
</evidence>
<reference evidence="2 3" key="1">
    <citation type="submission" date="2020-08" db="EMBL/GenBank/DDBJ databases">
        <title>Genomic Encyclopedia of Type Strains, Phase IV (KMG-IV): sequencing the most valuable type-strain genomes for metagenomic binning, comparative biology and taxonomic classification.</title>
        <authorList>
            <person name="Goeker M."/>
        </authorList>
    </citation>
    <scope>NUCLEOTIDE SEQUENCE [LARGE SCALE GENOMIC DNA]</scope>
    <source>
        <strain evidence="2 3">DSM 103336</strain>
    </source>
</reference>
<name>A0A7W9BT65_9SPHN</name>
<dbReference type="PROSITE" id="PS51257">
    <property type="entry name" value="PROKAR_LIPOPROTEIN"/>
    <property type="match status" value="1"/>
</dbReference>
<dbReference type="AlphaFoldDB" id="A0A7W9BT65"/>
<feature type="region of interest" description="Disordered" evidence="1">
    <location>
        <begin position="196"/>
        <end position="216"/>
    </location>
</feature>